<feature type="transmembrane region" description="Helical" evidence="1">
    <location>
        <begin position="23"/>
        <end position="45"/>
    </location>
</feature>
<sequence length="402" mass="42784">MNETGWSVGPAEARPRFHGTAGAMAPVVLKGLALTLLTLGVYRFWFVTNVRRFLWGGTEIDGDRLEYAGRGIELFLGFLVALAVVAPLSAAIQFGALVAGPSAQAVLQPLFSLGFVVLAQFALFRARRYRLTRTVWRGVRFQQSGSGFVYAARSIGWGLLAIVSIGLLYPFMRASLERYKMENTWFGDQKASFDATGRQLFRRGVLLWLIAMVTVLGPLALVGRVVSQHQSGDAPSGDVMIGMAAVGAGLAIAIALVVILPLYQAIEFRWWAQGSRIGETRVTTDLGLFAFLRIYLGFGLLAVVCLVAIGAVAAALGYASGAKAGGVEAGPAFAILFALSYFAAGVAVAAVWQIFGARLIWKRSFESVTIAGLGRLMAAQSTTPPANAFGEGVADALDFGGF</sequence>
<keyword evidence="1" id="KW-0472">Membrane</keyword>
<proteinExistence type="predicted"/>
<evidence type="ECO:0000313" key="2">
    <source>
        <dbReference type="EMBL" id="GLK66791.1"/>
    </source>
</evidence>
<comment type="caution">
    <text evidence="2">The sequence shown here is derived from an EMBL/GenBank/DDBJ whole genome shotgun (WGS) entry which is preliminary data.</text>
</comment>
<keyword evidence="1" id="KW-0812">Transmembrane</keyword>
<keyword evidence="3" id="KW-1185">Reference proteome</keyword>
<organism evidence="2 3">
    <name type="scientific">Hansschlegelia plantiphila</name>
    <dbReference type="NCBI Taxonomy" id="374655"/>
    <lineage>
        <taxon>Bacteria</taxon>
        <taxon>Pseudomonadati</taxon>
        <taxon>Pseudomonadota</taxon>
        <taxon>Alphaproteobacteria</taxon>
        <taxon>Hyphomicrobiales</taxon>
        <taxon>Methylopilaceae</taxon>
        <taxon>Hansschlegelia</taxon>
    </lineage>
</organism>
<dbReference type="InterPro" id="IPR010295">
    <property type="entry name" value="DUF898"/>
</dbReference>
<feature type="transmembrane region" description="Helical" evidence="1">
    <location>
        <begin position="205"/>
        <end position="227"/>
    </location>
</feature>
<dbReference type="RefSeq" id="WP_271167051.1">
    <property type="nucleotide sequence ID" value="NZ_BSFI01000002.1"/>
</dbReference>
<feature type="transmembrane region" description="Helical" evidence="1">
    <location>
        <begin position="331"/>
        <end position="355"/>
    </location>
</feature>
<protein>
    <submittedName>
        <fullName evidence="2">Membrane protein</fullName>
    </submittedName>
</protein>
<dbReference type="AlphaFoldDB" id="A0A9W6MUG2"/>
<keyword evidence="1" id="KW-1133">Transmembrane helix</keyword>
<name>A0A9W6MUG2_9HYPH</name>
<feature type="transmembrane region" description="Helical" evidence="1">
    <location>
        <begin position="294"/>
        <end position="319"/>
    </location>
</feature>
<evidence type="ECO:0000256" key="1">
    <source>
        <dbReference type="SAM" id="Phobius"/>
    </source>
</evidence>
<reference evidence="2" key="1">
    <citation type="journal article" date="2014" name="Int. J. Syst. Evol. Microbiol.">
        <title>Complete genome sequence of Corynebacterium casei LMG S-19264T (=DSM 44701T), isolated from a smear-ripened cheese.</title>
        <authorList>
            <consortium name="US DOE Joint Genome Institute (JGI-PGF)"/>
            <person name="Walter F."/>
            <person name="Albersmeier A."/>
            <person name="Kalinowski J."/>
            <person name="Ruckert C."/>
        </authorList>
    </citation>
    <scope>NUCLEOTIDE SEQUENCE</scope>
    <source>
        <strain evidence="2">VKM B-2347</strain>
    </source>
</reference>
<dbReference type="Pfam" id="PF05987">
    <property type="entry name" value="DUF898"/>
    <property type="match status" value="1"/>
</dbReference>
<gene>
    <name evidence="2" type="ORF">GCM10008179_04290</name>
</gene>
<dbReference type="Proteomes" id="UP001143372">
    <property type="component" value="Unassembled WGS sequence"/>
</dbReference>
<feature type="transmembrane region" description="Helical" evidence="1">
    <location>
        <begin position="239"/>
        <end position="263"/>
    </location>
</feature>
<accession>A0A9W6MUG2</accession>
<feature type="transmembrane region" description="Helical" evidence="1">
    <location>
        <begin position="74"/>
        <end position="99"/>
    </location>
</feature>
<dbReference type="EMBL" id="BSFI01000002">
    <property type="protein sequence ID" value="GLK66791.1"/>
    <property type="molecule type" value="Genomic_DNA"/>
</dbReference>
<reference evidence="2" key="2">
    <citation type="submission" date="2023-01" db="EMBL/GenBank/DDBJ databases">
        <authorList>
            <person name="Sun Q."/>
            <person name="Evtushenko L."/>
        </authorList>
    </citation>
    <scope>NUCLEOTIDE SEQUENCE</scope>
    <source>
        <strain evidence="2">VKM B-2347</strain>
    </source>
</reference>
<feature type="transmembrane region" description="Helical" evidence="1">
    <location>
        <begin position="147"/>
        <end position="172"/>
    </location>
</feature>
<evidence type="ECO:0000313" key="3">
    <source>
        <dbReference type="Proteomes" id="UP001143372"/>
    </source>
</evidence>